<keyword evidence="3" id="KW-1185">Reference proteome</keyword>
<dbReference type="OrthoDB" id="4502478at2759"/>
<reference evidence="2" key="1">
    <citation type="journal article" date="2020" name="Stud. Mycol.">
        <title>101 Dothideomycetes genomes: a test case for predicting lifestyles and emergence of pathogens.</title>
        <authorList>
            <person name="Haridas S."/>
            <person name="Albert R."/>
            <person name="Binder M."/>
            <person name="Bloem J."/>
            <person name="Labutti K."/>
            <person name="Salamov A."/>
            <person name="Andreopoulos B."/>
            <person name="Baker S."/>
            <person name="Barry K."/>
            <person name="Bills G."/>
            <person name="Bluhm B."/>
            <person name="Cannon C."/>
            <person name="Castanera R."/>
            <person name="Culley D."/>
            <person name="Daum C."/>
            <person name="Ezra D."/>
            <person name="Gonzalez J."/>
            <person name="Henrissat B."/>
            <person name="Kuo A."/>
            <person name="Liang C."/>
            <person name="Lipzen A."/>
            <person name="Lutzoni F."/>
            <person name="Magnuson J."/>
            <person name="Mondo S."/>
            <person name="Nolan M."/>
            <person name="Ohm R."/>
            <person name="Pangilinan J."/>
            <person name="Park H.-J."/>
            <person name="Ramirez L."/>
            <person name="Alfaro M."/>
            <person name="Sun H."/>
            <person name="Tritt A."/>
            <person name="Yoshinaga Y."/>
            <person name="Zwiers L.-H."/>
            <person name="Turgeon B."/>
            <person name="Goodwin S."/>
            <person name="Spatafora J."/>
            <person name="Crous P."/>
            <person name="Grigoriev I."/>
        </authorList>
    </citation>
    <scope>NUCLEOTIDE SEQUENCE</scope>
    <source>
        <strain evidence="2">Tuck. ex Michener</strain>
    </source>
</reference>
<evidence type="ECO:0000313" key="3">
    <source>
        <dbReference type="Proteomes" id="UP000800092"/>
    </source>
</evidence>
<gene>
    <name evidence="2" type="ORF">EV356DRAFT_533315</name>
</gene>
<sequence length="155" mass="18202">MSLSTQPAVKAVAPSKSKGEFFAQLGLSEHFEKHRVLYERMKSEAIQGRDRVNRDPMSLAPQYQGRPDIRPPYEASHITETAKHREILRIYNLSSSYTRPWYDLGRYQEGANEENWIIRWLLWHVFRYSDHRRRSDSTPSSAPPRTVLPYDPTIE</sequence>
<feature type="region of interest" description="Disordered" evidence="1">
    <location>
        <begin position="52"/>
        <end position="72"/>
    </location>
</feature>
<name>A0A6A6H807_VIRVR</name>
<dbReference type="Proteomes" id="UP000800092">
    <property type="component" value="Unassembled WGS sequence"/>
</dbReference>
<proteinExistence type="predicted"/>
<feature type="region of interest" description="Disordered" evidence="1">
    <location>
        <begin position="132"/>
        <end position="155"/>
    </location>
</feature>
<organism evidence="2 3">
    <name type="scientific">Viridothelium virens</name>
    <name type="common">Speckled blister lichen</name>
    <name type="synonym">Trypethelium virens</name>
    <dbReference type="NCBI Taxonomy" id="1048519"/>
    <lineage>
        <taxon>Eukaryota</taxon>
        <taxon>Fungi</taxon>
        <taxon>Dikarya</taxon>
        <taxon>Ascomycota</taxon>
        <taxon>Pezizomycotina</taxon>
        <taxon>Dothideomycetes</taxon>
        <taxon>Dothideomycetes incertae sedis</taxon>
        <taxon>Trypetheliales</taxon>
        <taxon>Trypetheliaceae</taxon>
        <taxon>Viridothelium</taxon>
    </lineage>
</organism>
<evidence type="ECO:0000256" key="1">
    <source>
        <dbReference type="SAM" id="MobiDB-lite"/>
    </source>
</evidence>
<evidence type="ECO:0000313" key="2">
    <source>
        <dbReference type="EMBL" id="KAF2234019.1"/>
    </source>
</evidence>
<accession>A0A6A6H807</accession>
<dbReference type="EMBL" id="ML991802">
    <property type="protein sequence ID" value="KAF2234019.1"/>
    <property type="molecule type" value="Genomic_DNA"/>
</dbReference>
<protein>
    <submittedName>
        <fullName evidence="2">Uncharacterized protein</fullName>
    </submittedName>
</protein>
<dbReference type="AlphaFoldDB" id="A0A6A6H807"/>